<comment type="caution">
    <text evidence="2">The sequence shown here is derived from an EMBL/GenBank/DDBJ whole genome shotgun (WGS) entry which is preliminary data.</text>
</comment>
<dbReference type="EMBL" id="RBNS01000129">
    <property type="protein sequence ID" value="RML54524.1"/>
    <property type="molecule type" value="Genomic_DNA"/>
</dbReference>
<name>A0A3M2WSL7_PSEA0</name>
<dbReference type="AlphaFoldDB" id="A0A3M2WSL7"/>
<dbReference type="Proteomes" id="UP000277952">
    <property type="component" value="Unassembled WGS sequence"/>
</dbReference>
<proteinExistence type="predicted"/>
<protein>
    <submittedName>
        <fullName evidence="2">Uncharacterized protein</fullName>
    </submittedName>
</protein>
<gene>
    <name evidence="2" type="ORF">ALQ94_102169</name>
</gene>
<evidence type="ECO:0000313" key="2">
    <source>
        <dbReference type="EMBL" id="RML54524.1"/>
    </source>
</evidence>
<accession>A0A3M2WSL7</accession>
<sequence>MTLLAQYWLEDCSVVLHQLTERASSLPRHCCLFDQPARADAPPMSVRKSQEGSKDSFETESDNRLGRIAGPLHSQGAEVHFMNEIPTPVTGFITCRVLSRFRPKTMYDYPILVWNEFERQ</sequence>
<feature type="region of interest" description="Disordered" evidence="1">
    <location>
        <begin position="36"/>
        <end position="64"/>
    </location>
</feature>
<evidence type="ECO:0000256" key="1">
    <source>
        <dbReference type="SAM" id="MobiDB-lite"/>
    </source>
</evidence>
<evidence type="ECO:0000313" key="3">
    <source>
        <dbReference type="Proteomes" id="UP000277952"/>
    </source>
</evidence>
<feature type="compositionally biased region" description="Basic and acidic residues" evidence="1">
    <location>
        <begin position="48"/>
        <end position="64"/>
    </location>
</feature>
<reference evidence="2 3" key="1">
    <citation type="submission" date="2018-08" db="EMBL/GenBank/DDBJ databases">
        <title>Recombination of ecologically and evolutionarily significant loci maintains genetic cohesion in the Pseudomonas syringae species complex.</title>
        <authorList>
            <person name="Dillon M."/>
            <person name="Thakur S."/>
            <person name="Almeida R.N.D."/>
            <person name="Weir B.S."/>
            <person name="Guttman D.S."/>
        </authorList>
    </citation>
    <scope>NUCLEOTIDE SEQUENCE [LARGE SCALE GENOMIC DNA]</scope>
    <source>
        <strain evidence="2 3">19322</strain>
    </source>
</reference>
<organism evidence="2 3">
    <name type="scientific">Pseudomonas amygdali pv. morsprunorum</name>
    <dbReference type="NCBI Taxonomy" id="129138"/>
    <lineage>
        <taxon>Bacteria</taxon>
        <taxon>Pseudomonadati</taxon>
        <taxon>Pseudomonadota</taxon>
        <taxon>Gammaproteobacteria</taxon>
        <taxon>Pseudomonadales</taxon>
        <taxon>Pseudomonadaceae</taxon>
        <taxon>Pseudomonas</taxon>
        <taxon>Pseudomonas amygdali</taxon>
    </lineage>
</organism>